<reference evidence="1" key="1">
    <citation type="submission" date="2023-04" db="EMBL/GenBank/DDBJ databases">
        <title>A chromosome-level genome assembly of the parasitoid wasp Eretmocerus hayati.</title>
        <authorList>
            <person name="Zhong Y."/>
            <person name="Liu S."/>
            <person name="Liu Y."/>
        </authorList>
    </citation>
    <scope>NUCLEOTIDE SEQUENCE</scope>
    <source>
        <strain evidence="1">ZJU_SS_LIU_2023</strain>
    </source>
</reference>
<accession>A0ACC2PU24</accession>
<keyword evidence="2" id="KW-1185">Reference proteome</keyword>
<evidence type="ECO:0000313" key="2">
    <source>
        <dbReference type="Proteomes" id="UP001239111"/>
    </source>
</evidence>
<evidence type="ECO:0000313" key="1">
    <source>
        <dbReference type="EMBL" id="KAJ8686789.1"/>
    </source>
</evidence>
<name>A0ACC2PU24_9HYME</name>
<protein>
    <submittedName>
        <fullName evidence="1">Uncharacterized protein</fullName>
    </submittedName>
</protein>
<comment type="caution">
    <text evidence="1">The sequence shown here is derived from an EMBL/GenBank/DDBJ whole genome shotgun (WGS) entry which is preliminary data.</text>
</comment>
<sequence length="637" mass="71371">MSSNSEEHPNFCAPIIAIGREEVVLDNENSKITSEGKKSHGFHLVRSKWDPYPWIDSVESGSSADISGLRSGDCLLEIDNRDVLGLEMKDIAHLIGEKNRVNLSIWRRPSEFSMQSANDEEFINLNAKDITESPDSNSSVDRGSSLLDGPLPEVSRRLVRAVSGVVKALECPVCLESAAPPVSQCVHGHLLCFGCRLKSSRCPVCRVRLGQGRCLLADKTHRALSEALVRPRRVSSSSSTQGDSLIAPSRSLHASIFGSSSATTQKHNPSSSNGHHQNEQKQRQRKERSPMRQFLHRLVHSSSSSSSSPGLLSRSFRRRAKDDDDNRATSTESLPADSSHRRNNTSSSRKDDLSDRELPLNRSGPSSSSSTCLATSKIRHDNDENDDDENDAGCSMDGNLLYGRRWLLRLYDRRKSASTGELHRSSNCRKEHDKNETIDHVYERITDSDDFDNDRQRRRPIQLGNLSSSCLLSVPQTPTWGGSTESMIMSKLCCPLKYTKECKEMVHKETLMAHLQESHGGPIIYFYKSDIILPYPLPFHEEAVYVMCLYDNIFILQNYDNNIWMSNPKADNEIQFEWSIEVKSASKATIAAKKTIVSLQEPYLLSSHSTVIIPKDFTGYLQISVVRVNSQESYIDI</sequence>
<gene>
    <name evidence="1" type="ORF">QAD02_022583</name>
</gene>
<dbReference type="EMBL" id="CM056741">
    <property type="protein sequence ID" value="KAJ8686789.1"/>
    <property type="molecule type" value="Genomic_DNA"/>
</dbReference>
<dbReference type="Proteomes" id="UP001239111">
    <property type="component" value="Chromosome 1"/>
</dbReference>
<proteinExistence type="predicted"/>
<organism evidence="1 2">
    <name type="scientific">Eretmocerus hayati</name>
    <dbReference type="NCBI Taxonomy" id="131215"/>
    <lineage>
        <taxon>Eukaryota</taxon>
        <taxon>Metazoa</taxon>
        <taxon>Ecdysozoa</taxon>
        <taxon>Arthropoda</taxon>
        <taxon>Hexapoda</taxon>
        <taxon>Insecta</taxon>
        <taxon>Pterygota</taxon>
        <taxon>Neoptera</taxon>
        <taxon>Endopterygota</taxon>
        <taxon>Hymenoptera</taxon>
        <taxon>Apocrita</taxon>
        <taxon>Proctotrupomorpha</taxon>
        <taxon>Chalcidoidea</taxon>
        <taxon>Aphelinidae</taxon>
        <taxon>Aphelininae</taxon>
        <taxon>Eretmocerus</taxon>
    </lineage>
</organism>